<name>A0A068S9B0_9FUNG</name>
<evidence type="ECO:0000313" key="2">
    <source>
        <dbReference type="Proteomes" id="UP000027586"/>
    </source>
</evidence>
<proteinExistence type="predicted"/>
<reference evidence="1" key="1">
    <citation type="submission" date="2013-08" db="EMBL/GenBank/DDBJ databases">
        <title>Gene expansion shapes genome architecture in the human pathogen Lichtheimia corymbifera: an evolutionary genomics analysis in the ancient terrestrial Mucorales (Mucoromycotina).</title>
        <authorList>
            <person name="Schwartze V.U."/>
            <person name="Winter S."/>
            <person name="Shelest E."/>
            <person name="Marcet-Houben M."/>
            <person name="Horn F."/>
            <person name="Wehner S."/>
            <person name="Hoffmann K."/>
            <person name="Riege K."/>
            <person name="Sammeth M."/>
            <person name="Nowrousian M."/>
            <person name="Valiante V."/>
            <person name="Linde J."/>
            <person name="Jacobsen I.D."/>
            <person name="Marz M."/>
            <person name="Brakhage A.A."/>
            <person name="Gabaldon T."/>
            <person name="Bocker S."/>
            <person name="Voigt K."/>
        </authorList>
    </citation>
    <scope>NUCLEOTIDE SEQUENCE [LARGE SCALE GENOMIC DNA]</scope>
    <source>
        <strain evidence="1">FSU 9682</strain>
    </source>
</reference>
<dbReference type="AlphaFoldDB" id="A0A068S9B0"/>
<dbReference type="Proteomes" id="UP000027586">
    <property type="component" value="Unassembled WGS sequence"/>
</dbReference>
<evidence type="ECO:0000313" key="1">
    <source>
        <dbReference type="EMBL" id="CDH58510.1"/>
    </source>
</evidence>
<gene>
    <name evidence="1" type="ORF">LCOR_09369.1</name>
</gene>
<dbReference type="VEuPathDB" id="FungiDB:LCOR_09369.1"/>
<organism evidence="1 2">
    <name type="scientific">Lichtheimia corymbifera JMRC:FSU:9682</name>
    <dbReference type="NCBI Taxonomy" id="1263082"/>
    <lineage>
        <taxon>Eukaryota</taxon>
        <taxon>Fungi</taxon>
        <taxon>Fungi incertae sedis</taxon>
        <taxon>Mucoromycota</taxon>
        <taxon>Mucoromycotina</taxon>
        <taxon>Mucoromycetes</taxon>
        <taxon>Mucorales</taxon>
        <taxon>Lichtheimiaceae</taxon>
        <taxon>Lichtheimia</taxon>
    </lineage>
</organism>
<protein>
    <submittedName>
        <fullName evidence="1">Uncharacterized protein</fullName>
    </submittedName>
</protein>
<sequence>MDVIDLHELFLNDRVVFHGWRVATEKFGGLKESCCGREGLLRINKLLDLFHYAKDISQLYIIYSDTSYQNEKSNKRQLNHHHVMGSIYNVVYTTIGFHLAVNEMLASVHTHHYKEEIPI</sequence>
<dbReference type="EMBL" id="CBTN010000057">
    <property type="protein sequence ID" value="CDH58510.1"/>
    <property type="molecule type" value="Genomic_DNA"/>
</dbReference>
<accession>A0A068S9B0</accession>
<keyword evidence="2" id="KW-1185">Reference proteome</keyword>
<comment type="caution">
    <text evidence="1">The sequence shown here is derived from an EMBL/GenBank/DDBJ whole genome shotgun (WGS) entry which is preliminary data.</text>
</comment>